<reference evidence="9 10" key="1">
    <citation type="submission" date="2018-05" db="EMBL/GenBank/DDBJ databases">
        <title>Leucothrix arctica sp. nov., isolated from Arctic seawater.</title>
        <authorList>
            <person name="Choi A."/>
            <person name="Baek K."/>
        </authorList>
    </citation>
    <scope>NUCLEOTIDE SEQUENCE [LARGE SCALE GENOMIC DNA]</scope>
    <source>
        <strain evidence="9 10">JCM 18388</strain>
    </source>
</reference>
<name>A0A317CA17_9GAMM</name>
<dbReference type="EMBL" id="QGKM01000046">
    <property type="protein sequence ID" value="PWQ95376.1"/>
    <property type="molecule type" value="Genomic_DNA"/>
</dbReference>
<evidence type="ECO:0000256" key="6">
    <source>
        <dbReference type="ARBA" id="ARBA00023065"/>
    </source>
</evidence>
<dbReference type="GO" id="GO:0005524">
    <property type="term" value="F:ATP binding"/>
    <property type="evidence" value="ECO:0007669"/>
    <property type="project" value="InterPro"/>
</dbReference>
<keyword evidence="10" id="KW-1185">Reference proteome</keyword>
<organism evidence="9 10">
    <name type="scientific">Leucothrix pacifica</name>
    <dbReference type="NCBI Taxonomy" id="1247513"/>
    <lineage>
        <taxon>Bacteria</taxon>
        <taxon>Pseudomonadati</taxon>
        <taxon>Pseudomonadota</taxon>
        <taxon>Gammaproteobacteria</taxon>
        <taxon>Thiotrichales</taxon>
        <taxon>Thiotrichaceae</taxon>
        <taxon>Leucothrix</taxon>
    </lineage>
</organism>
<evidence type="ECO:0000313" key="10">
    <source>
        <dbReference type="Proteomes" id="UP000245539"/>
    </source>
</evidence>
<sequence>MPKLGAPFLHSITSLEENFDRSRFPFNIPAYDKGINIALDSKVTMLVGENGSGKSTLLEAVAECCGFDPEGGNRDHYRESFEDRSELAKALRLSWLPRTTEGFFLRAESFFNFATYIEEVSNLRAYGGKSLHKQSHGESFLALFENRFEHGFYILDEPEAALSPQRQLAFMSIINQLEAPGHAQFLIATHSPILLSYPGAKVISFDDGEIKQIDYKESSHYQLTKSFLDSPERYFRQLFEDYDDA</sequence>
<keyword evidence="2" id="KW-0813">Transport</keyword>
<evidence type="ECO:0000313" key="9">
    <source>
        <dbReference type="EMBL" id="PWQ95376.1"/>
    </source>
</evidence>
<dbReference type="InterPro" id="IPR003959">
    <property type="entry name" value="ATPase_AAA_core"/>
</dbReference>
<keyword evidence="4" id="KW-0410">Iron transport</keyword>
<comment type="caution">
    <text evidence="9">The sequence shown here is derived from an EMBL/GenBank/DDBJ whole genome shotgun (WGS) entry which is preliminary data.</text>
</comment>
<dbReference type="OrthoDB" id="9784297at2"/>
<keyword evidence="3" id="KW-1003">Cell membrane</keyword>
<dbReference type="AlphaFoldDB" id="A0A317CA17"/>
<dbReference type="Pfam" id="PF13476">
    <property type="entry name" value="AAA_23"/>
    <property type="match status" value="1"/>
</dbReference>
<dbReference type="GO" id="GO:0016887">
    <property type="term" value="F:ATP hydrolysis activity"/>
    <property type="evidence" value="ECO:0007669"/>
    <property type="project" value="InterPro"/>
</dbReference>
<dbReference type="SMART" id="SM00382">
    <property type="entry name" value="AAA"/>
    <property type="match status" value="1"/>
</dbReference>
<dbReference type="InterPro" id="IPR038729">
    <property type="entry name" value="Rad50/SbcC_AAA"/>
</dbReference>
<protein>
    <submittedName>
        <fullName evidence="9">AAA family ATPase</fullName>
    </submittedName>
</protein>
<dbReference type="Proteomes" id="UP000245539">
    <property type="component" value="Unassembled WGS sequence"/>
</dbReference>
<accession>A0A317CA17</accession>
<evidence type="ECO:0000256" key="3">
    <source>
        <dbReference type="ARBA" id="ARBA00022475"/>
    </source>
</evidence>
<keyword evidence="7" id="KW-0472">Membrane</keyword>
<evidence type="ECO:0000256" key="7">
    <source>
        <dbReference type="ARBA" id="ARBA00023136"/>
    </source>
</evidence>
<keyword evidence="6" id="KW-0406">Ion transport</keyword>
<keyword evidence="5" id="KW-0408">Iron</keyword>
<dbReference type="Pfam" id="PF13304">
    <property type="entry name" value="AAA_21"/>
    <property type="match status" value="1"/>
</dbReference>
<dbReference type="InterPro" id="IPR051535">
    <property type="entry name" value="Siderophore_ABC-ATPase"/>
</dbReference>
<dbReference type="PANTHER" id="PTHR42771:SF2">
    <property type="entry name" value="IRON(3+)-HYDROXAMATE IMPORT ATP-BINDING PROTEIN FHUC"/>
    <property type="match status" value="1"/>
</dbReference>
<comment type="subcellular location">
    <subcellularLocation>
        <location evidence="1">Cell membrane</location>
        <topology evidence="1">Peripheral membrane protein</topology>
    </subcellularLocation>
</comment>
<evidence type="ECO:0000259" key="8">
    <source>
        <dbReference type="SMART" id="SM00382"/>
    </source>
</evidence>
<evidence type="ECO:0000256" key="2">
    <source>
        <dbReference type="ARBA" id="ARBA00022448"/>
    </source>
</evidence>
<dbReference type="InterPro" id="IPR027417">
    <property type="entry name" value="P-loop_NTPase"/>
</dbReference>
<dbReference type="GO" id="GO:0006826">
    <property type="term" value="P:iron ion transport"/>
    <property type="evidence" value="ECO:0007669"/>
    <property type="project" value="UniProtKB-KW"/>
</dbReference>
<dbReference type="InterPro" id="IPR003593">
    <property type="entry name" value="AAA+_ATPase"/>
</dbReference>
<dbReference type="SUPFAM" id="SSF52540">
    <property type="entry name" value="P-loop containing nucleoside triphosphate hydrolases"/>
    <property type="match status" value="1"/>
</dbReference>
<evidence type="ECO:0000256" key="5">
    <source>
        <dbReference type="ARBA" id="ARBA00023004"/>
    </source>
</evidence>
<proteinExistence type="predicted"/>
<evidence type="ECO:0000256" key="1">
    <source>
        <dbReference type="ARBA" id="ARBA00004202"/>
    </source>
</evidence>
<dbReference type="CDD" id="cd00267">
    <property type="entry name" value="ABC_ATPase"/>
    <property type="match status" value="1"/>
</dbReference>
<dbReference type="RefSeq" id="WP_109838466.1">
    <property type="nucleotide sequence ID" value="NZ_QGKM01000046.1"/>
</dbReference>
<dbReference type="GO" id="GO:0005886">
    <property type="term" value="C:plasma membrane"/>
    <property type="evidence" value="ECO:0007669"/>
    <property type="project" value="UniProtKB-SubCell"/>
</dbReference>
<dbReference type="PANTHER" id="PTHR42771">
    <property type="entry name" value="IRON(3+)-HYDROXAMATE IMPORT ATP-BINDING PROTEIN FHUC"/>
    <property type="match status" value="1"/>
</dbReference>
<gene>
    <name evidence="9" type="ORF">DKW60_14945</name>
</gene>
<dbReference type="Gene3D" id="3.40.50.300">
    <property type="entry name" value="P-loop containing nucleotide triphosphate hydrolases"/>
    <property type="match status" value="2"/>
</dbReference>
<dbReference type="GO" id="GO:0006302">
    <property type="term" value="P:double-strand break repair"/>
    <property type="evidence" value="ECO:0007669"/>
    <property type="project" value="InterPro"/>
</dbReference>
<feature type="domain" description="AAA+ ATPase" evidence="8">
    <location>
        <begin position="40"/>
        <end position="209"/>
    </location>
</feature>
<evidence type="ECO:0000256" key="4">
    <source>
        <dbReference type="ARBA" id="ARBA00022496"/>
    </source>
</evidence>